<dbReference type="EMBL" id="MQWD01000001">
    <property type="protein sequence ID" value="PAP78630.1"/>
    <property type="molecule type" value="Genomic_DNA"/>
</dbReference>
<comment type="pathway">
    <text evidence="9 10">Cell wall biogenesis; peptidoglycan biosynthesis.</text>
</comment>
<dbReference type="GO" id="GO:0051301">
    <property type="term" value="P:cell division"/>
    <property type="evidence" value="ECO:0007669"/>
    <property type="project" value="UniProtKB-KW"/>
</dbReference>
<dbReference type="SUPFAM" id="SSF63418">
    <property type="entry name" value="MurE/MurF N-terminal domain"/>
    <property type="match status" value="1"/>
</dbReference>
<dbReference type="GO" id="GO:0008765">
    <property type="term" value="F:UDP-N-acetylmuramoylalanyl-D-glutamate-2,6-diaminopimelate ligase activity"/>
    <property type="evidence" value="ECO:0007669"/>
    <property type="project" value="UniProtKB-UniRule"/>
</dbReference>
<evidence type="ECO:0000256" key="9">
    <source>
        <dbReference type="HAMAP-Rule" id="MF_00208"/>
    </source>
</evidence>
<comment type="PTM">
    <text evidence="9">Carboxylation is probably crucial for Mg(2+) binding and, consequently, for the gamma-phosphate positioning of ATP.</text>
</comment>
<dbReference type="GO" id="GO:0071555">
    <property type="term" value="P:cell wall organization"/>
    <property type="evidence" value="ECO:0007669"/>
    <property type="project" value="UniProtKB-KW"/>
</dbReference>
<keyword evidence="14" id="KW-1185">Reference proteome</keyword>
<accession>A0A271J5K5</accession>
<dbReference type="SUPFAM" id="SSF53623">
    <property type="entry name" value="MurD-like peptide ligases, catalytic domain"/>
    <property type="match status" value="1"/>
</dbReference>
<feature type="binding site" evidence="9">
    <location>
        <position position="396"/>
    </location>
    <ligand>
        <name>meso-2,6-diaminopimelate</name>
        <dbReference type="ChEBI" id="CHEBI:57791"/>
    </ligand>
</feature>
<dbReference type="GO" id="GO:0009252">
    <property type="term" value="P:peptidoglycan biosynthetic process"/>
    <property type="evidence" value="ECO:0007669"/>
    <property type="project" value="UniProtKB-UniRule"/>
</dbReference>
<dbReference type="Gene3D" id="3.40.1190.10">
    <property type="entry name" value="Mur-like, catalytic domain"/>
    <property type="match status" value="1"/>
</dbReference>
<dbReference type="GO" id="GO:0004326">
    <property type="term" value="F:tetrahydrofolylpolyglutamate synthase activity"/>
    <property type="evidence" value="ECO:0007669"/>
    <property type="project" value="InterPro"/>
</dbReference>
<evidence type="ECO:0000313" key="14">
    <source>
        <dbReference type="Proteomes" id="UP000216339"/>
    </source>
</evidence>
<comment type="caution">
    <text evidence="9">Lacks conserved residue(s) required for the propagation of feature annotation.</text>
</comment>
<feature type="binding site" evidence="9">
    <location>
        <position position="30"/>
    </location>
    <ligand>
        <name>UDP-N-acetyl-alpha-D-muramoyl-L-alanyl-D-glutamate</name>
        <dbReference type="ChEBI" id="CHEBI:83900"/>
    </ligand>
</feature>
<evidence type="ECO:0000259" key="11">
    <source>
        <dbReference type="Pfam" id="PF02875"/>
    </source>
</evidence>
<keyword evidence="9 10" id="KW-0131">Cell cycle</keyword>
<dbReference type="PANTHER" id="PTHR23135:SF4">
    <property type="entry name" value="UDP-N-ACETYLMURAMOYL-L-ALANYL-D-GLUTAMATE--2,6-DIAMINOPIMELATE LIGASE MURE HOMOLOG, CHLOROPLASTIC"/>
    <property type="match status" value="1"/>
</dbReference>
<dbReference type="Gene3D" id="3.90.190.20">
    <property type="entry name" value="Mur ligase, C-terminal domain"/>
    <property type="match status" value="1"/>
</dbReference>
<dbReference type="InterPro" id="IPR018109">
    <property type="entry name" value="Folylpolyglutamate_synth_CS"/>
</dbReference>
<dbReference type="UniPathway" id="UPA00219"/>
<name>A0A271J5K5_9BACT</name>
<feature type="short sequence motif" description="Meso-diaminopimelate recognition motif" evidence="9">
    <location>
        <begin position="420"/>
        <end position="423"/>
    </location>
</feature>
<evidence type="ECO:0000256" key="6">
    <source>
        <dbReference type="ARBA" id="ARBA00022960"/>
    </source>
</evidence>
<dbReference type="InterPro" id="IPR036565">
    <property type="entry name" value="Mur-like_cat_sf"/>
</dbReference>
<dbReference type="NCBIfam" id="TIGR01085">
    <property type="entry name" value="murE"/>
    <property type="match status" value="1"/>
</dbReference>
<keyword evidence="2 9" id="KW-0963">Cytoplasm</keyword>
<feature type="modified residue" description="N6-carboxylysine" evidence="9">
    <location>
        <position position="239"/>
    </location>
</feature>
<keyword evidence="8 9" id="KW-0961">Cell wall biogenesis/degradation</keyword>
<keyword evidence="7 9" id="KW-0573">Peptidoglycan synthesis</keyword>
<comment type="cofactor">
    <cofactor evidence="9">
        <name>Mg(2+)</name>
        <dbReference type="ChEBI" id="CHEBI:18420"/>
    </cofactor>
</comment>
<evidence type="ECO:0000256" key="8">
    <source>
        <dbReference type="ARBA" id="ARBA00023316"/>
    </source>
</evidence>
<dbReference type="AlphaFoldDB" id="A0A271J5K5"/>
<keyword evidence="5 9" id="KW-0067">ATP-binding</keyword>
<dbReference type="Gene3D" id="3.40.1390.10">
    <property type="entry name" value="MurE/MurF, N-terminal domain"/>
    <property type="match status" value="1"/>
</dbReference>
<dbReference type="GO" id="GO:0005524">
    <property type="term" value="F:ATP binding"/>
    <property type="evidence" value="ECO:0007669"/>
    <property type="project" value="UniProtKB-UniRule"/>
</dbReference>
<keyword evidence="6 9" id="KW-0133">Cell shape</keyword>
<reference evidence="13 14" key="1">
    <citation type="submission" date="2016-11" db="EMBL/GenBank/DDBJ databases">
        <title>Study of marine rhodopsin-containing bacteria.</title>
        <authorList>
            <person name="Yoshizawa S."/>
            <person name="Kumagai Y."/>
            <person name="Kogure K."/>
        </authorList>
    </citation>
    <scope>NUCLEOTIDE SEQUENCE [LARGE SCALE GENOMIC DNA]</scope>
    <source>
        <strain evidence="13 14">SAORIC-28</strain>
    </source>
</reference>
<dbReference type="PANTHER" id="PTHR23135">
    <property type="entry name" value="MUR LIGASE FAMILY MEMBER"/>
    <property type="match status" value="1"/>
</dbReference>
<dbReference type="InterPro" id="IPR005761">
    <property type="entry name" value="UDP-N-AcMur-Glu-dNH2Pim_ligase"/>
</dbReference>
<dbReference type="Proteomes" id="UP000216339">
    <property type="component" value="Unassembled WGS sequence"/>
</dbReference>
<dbReference type="HAMAP" id="MF_00208">
    <property type="entry name" value="MurE"/>
    <property type="match status" value="1"/>
</dbReference>
<dbReference type="InterPro" id="IPR004101">
    <property type="entry name" value="Mur_ligase_C"/>
</dbReference>
<proteinExistence type="inferred from homology"/>
<feature type="domain" description="Mur ligase central" evidence="12">
    <location>
        <begin position="128"/>
        <end position="323"/>
    </location>
</feature>
<dbReference type="InterPro" id="IPR036615">
    <property type="entry name" value="Mur_ligase_C_dom_sf"/>
</dbReference>
<gene>
    <name evidence="9" type="primary">murE</name>
    <name evidence="13" type="ORF">BSZ37_03025</name>
</gene>
<keyword evidence="9" id="KW-0460">Magnesium</keyword>
<feature type="binding site" evidence="9">
    <location>
        <begin position="420"/>
        <end position="423"/>
    </location>
    <ligand>
        <name>meso-2,6-diaminopimelate</name>
        <dbReference type="ChEBI" id="CHEBI:57791"/>
    </ligand>
</feature>
<comment type="catalytic activity">
    <reaction evidence="9">
        <text>UDP-N-acetyl-alpha-D-muramoyl-L-alanyl-D-glutamate + meso-2,6-diaminopimelate + ATP = UDP-N-acetyl-alpha-D-muramoyl-L-alanyl-gamma-D-glutamyl-meso-2,6-diaminopimelate + ADP + phosphate + H(+)</text>
        <dbReference type="Rhea" id="RHEA:23676"/>
        <dbReference type="ChEBI" id="CHEBI:15378"/>
        <dbReference type="ChEBI" id="CHEBI:30616"/>
        <dbReference type="ChEBI" id="CHEBI:43474"/>
        <dbReference type="ChEBI" id="CHEBI:57791"/>
        <dbReference type="ChEBI" id="CHEBI:83900"/>
        <dbReference type="ChEBI" id="CHEBI:83905"/>
        <dbReference type="ChEBI" id="CHEBI:456216"/>
        <dbReference type="EC" id="6.3.2.13"/>
    </reaction>
</comment>
<organism evidence="13 14">
    <name type="scientific">Rubrivirga marina</name>
    <dbReference type="NCBI Taxonomy" id="1196024"/>
    <lineage>
        <taxon>Bacteria</taxon>
        <taxon>Pseudomonadati</taxon>
        <taxon>Rhodothermota</taxon>
        <taxon>Rhodothermia</taxon>
        <taxon>Rhodothermales</taxon>
        <taxon>Rubricoccaceae</taxon>
        <taxon>Rubrivirga</taxon>
    </lineage>
</organism>
<dbReference type="GO" id="GO:0005737">
    <property type="term" value="C:cytoplasm"/>
    <property type="evidence" value="ECO:0007669"/>
    <property type="project" value="UniProtKB-SubCell"/>
</dbReference>
<dbReference type="PROSITE" id="PS01011">
    <property type="entry name" value="FOLYLPOLYGLU_SYNT_1"/>
    <property type="match status" value="1"/>
</dbReference>
<comment type="function">
    <text evidence="9">Catalyzes the addition of meso-diaminopimelic acid to the nucleotide precursor UDP-N-acetylmuramoyl-L-alanyl-D-glutamate (UMAG) in the biosynthesis of bacterial cell-wall peptidoglycan.</text>
</comment>
<comment type="subcellular location">
    <subcellularLocation>
        <location evidence="9 10">Cytoplasm</location>
    </subcellularLocation>
</comment>
<feature type="binding site" evidence="9">
    <location>
        <begin position="172"/>
        <end position="173"/>
    </location>
    <ligand>
        <name>UDP-N-acetyl-alpha-D-muramoyl-L-alanyl-D-glutamate</name>
        <dbReference type="ChEBI" id="CHEBI:83900"/>
    </ligand>
</feature>
<feature type="binding site" evidence="9">
    <location>
        <position position="471"/>
    </location>
    <ligand>
        <name>meso-2,6-diaminopimelate</name>
        <dbReference type="ChEBI" id="CHEBI:57791"/>
    </ligand>
</feature>
<evidence type="ECO:0000256" key="4">
    <source>
        <dbReference type="ARBA" id="ARBA00022741"/>
    </source>
</evidence>
<keyword evidence="4 9" id="KW-0547">Nucleotide-binding</keyword>
<comment type="similarity">
    <text evidence="1 9">Belongs to the MurCDEF family. MurE subfamily.</text>
</comment>
<dbReference type="GO" id="GO:0008360">
    <property type="term" value="P:regulation of cell shape"/>
    <property type="evidence" value="ECO:0007669"/>
    <property type="project" value="UniProtKB-KW"/>
</dbReference>
<dbReference type="NCBIfam" id="NF001126">
    <property type="entry name" value="PRK00139.1-4"/>
    <property type="match status" value="1"/>
</dbReference>
<evidence type="ECO:0000256" key="3">
    <source>
        <dbReference type="ARBA" id="ARBA00022598"/>
    </source>
</evidence>
<evidence type="ECO:0000259" key="12">
    <source>
        <dbReference type="Pfam" id="PF08245"/>
    </source>
</evidence>
<feature type="binding site" evidence="9">
    <location>
        <begin position="130"/>
        <end position="136"/>
    </location>
    <ligand>
        <name>ATP</name>
        <dbReference type="ChEBI" id="CHEBI:30616"/>
    </ligand>
</feature>
<dbReference type="EC" id="6.3.2.13" evidence="9"/>
<feature type="domain" description="Mur ligase C-terminal" evidence="11">
    <location>
        <begin position="346"/>
        <end position="473"/>
    </location>
</feature>
<sequence length="504" mass="53017">MATRLRERGLLAGDVAGPTDALIQDVTIDSRRAAPGVVFAAISADTHTGRDGHDFVDDALARGASAVLVSDEWLQGRPEAASAPVPLGKGERLPGAALVPATDSRAALAEIAADVYGRPGDALALLGVTGTNGKTTTVFLLHHLLTSLGQTAGLVGTVENRIGAERYATQFTTPEAPALQRLLRAMVEAGCSHAAMEVSSHGLALDRVRTLPFRVAVFTNLTQDHLDYHRTFAEYEAAKKRLFDGLGADAVAVVNGDDPAHTRMTAGTAARVVTYGTSAGVDVRVEVIENAVDGLTLRLGGVERRFRMAGRFNALNLAAAYATGVALGFAESACLDALAEAPGVPGRFETVRAGGVLGVVDYAHTPDALDNVLQTAREIVPEGRRLWAVFGCGGDRDAGKRPLMARVAERIADRVVITSDNPRTEAPDAILDDVEAGLERPDAALRITDRAAAIAAAAERAEPGDVVVVAGKGHETYQIVGTERRHFDDREALRDALTTRAEAL</sequence>
<evidence type="ECO:0000256" key="2">
    <source>
        <dbReference type="ARBA" id="ARBA00022490"/>
    </source>
</evidence>
<feature type="binding site" evidence="9">
    <location>
        <position position="199"/>
    </location>
    <ligand>
        <name>UDP-N-acetyl-alpha-D-muramoyl-L-alanyl-D-glutamate</name>
        <dbReference type="ChEBI" id="CHEBI:83900"/>
    </ligand>
</feature>
<evidence type="ECO:0000256" key="7">
    <source>
        <dbReference type="ARBA" id="ARBA00022984"/>
    </source>
</evidence>
<evidence type="ECO:0000256" key="5">
    <source>
        <dbReference type="ARBA" id="ARBA00022840"/>
    </source>
</evidence>
<keyword evidence="9 10" id="KW-0132">Cell division</keyword>
<keyword evidence="3 9" id="KW-0436">Ligase</keyword>
<evidence type="ECO:0000256" key="1">
    <source>
        <dbReference type="ARBA" id="ARBA00005898"/>
    </source>
</evidence>
<comment type="caution">
    <text evidence="13">The sequence shown here is derived from an EMBL/GenBank/DDBJ whole genome shotgun (WGS) entry which is preliminary data.</text>
</comment>
<evidence type="ECO:0000256" key="10">
    <source>
        <dbReference type="RuleBase" id="RU004135"/>
    </source>
</evidence>
<evidence type="ECO:0000313" key="13">
    <source>
        <dbReference type="EMBL" id="PAP78630.1"/>
    </source>
</evidence>
<protein>
    <recommendedName>
        <fullName evidence="9">UDP-N-acetylmuramoyl-L-alanyl-D-glutamate--2,6-diaminopimelate ligase</fullName>
        <ecNumber evidence="9">6.3.2.13</ecNumber>
    </recommendedName>
    <alternativeName>
        <fullName evidence="9">Meso-A2pm-adding enzyme</fullName>
    </alternativeName>
    <alternativeName>
        <fullName evidence="9">Meso-diaminopimelate-adding enzyme</fullName>
    </alternativeName>
    <alternativeName>
        <fullName evidence="9">UDP-MurNAc-L-Ala-D-Glu:meso-diaminopimelate ligase</fullName>
    </alternativeName>
    <alternativeName>
        <fullName evidence="9">UDP-MurNAc-tripeptide synthetase</fullName>
    </alternativeName>
    <alternativeName>
        <fullName evidence="9">UDP-N-acetylmuramyl-tripeptide synthetase</fullName>
    </alternativeName>
</protein>
<dbReference type="InterPro" id="IPR013221">
    <property type="entry name" value="Mur_ligase_cen"/>
</dbReference>
<dbReference type="Pfam" id="PF02875">
    <property type="entry name" value="Mur_ligase_C"/>
    <property type="match status" value="1"/>
</dbReference>
<dbReference type="InterPro" id="IPR035911">
    <property type="entry name" value="MurE/MurF_N"/>
</dbReference>
<dbReference type="Pfam" id="PF08245">
    <property type="entry name" value="Mur_ligase_M"/>
    <property type="match status" value="1"/>
</dbReference>
<feature type="binding site" evidence="9">
    <location>
        <position position="207"/>
    </location>
    <ligand>
        <name>UDP-N-acetyl-alpha-D-muramoyl-L-alanyl-D-glutamate</name>
        <dbReference type="ChEBI" id="CHEBI:83900"/>
    </ligand>
</feature>
<dbReference type="SUPFAM" id="SSF53244">
    <property type="entry name" value="MurD-like peptide ligases, peptide-binding domain"/>
    <property type="match status" value="1"/>
</dbReference>
<feature type="binding site" evidence="9">
    <location>
        <position position="475"/>
    </location>
    <ligand>
        <name>meso-2,6-diaminopimelate</name>
        <dbReference type="ChEBI" id="CHEBI:57791"/>
    </ligand>
</feature>
<dbReference type="GO" id="GO:0000287">
    <property type="term" value="F:magnesium ion binding"/>
    <property type="evidence" value="ECO:0007669"/>
    <property type="project" value="UniProtKB-UniRule"/>
</dbReference>